<evidence type="ECO:0000313" key="1">
    <source>
        <dbReference type="EMBL" id="MVT43021.1"/>
    </source>
</evidence>
<dbReference type="Proteomes" id="UP000468388">
    <property type="component" value="Unassembled WGS sequence"/>
</dbReference>
<reference evidence="1 2" key="1">
    <citation type="submission" date="2019-12" db="EMBL/GenBank/DDBJ databases">
        <title>The draft genomic sequence of strain Chitinophaga oryziterrae JCM 16595.</title>
        <authorList>
            <person name="Zhang X."/>
        </authorList>
    </citation>
    <scope>NUCLEOTIDE SEQUENCE [LARGE SCALE GENOMIC DNA]</scope>
    <source>
        <strain evidence="1 2">JCM 16595</strain>
    </source>
</reference>
<dbReference type="PROSITE" id="PS51257">
    <property type="entry name" value="PROKAR_LIPOPROTEIN"/>
    <property type="match status" value="1"/>
</dbReference>
<name>A0A6N8JEW0_9BACT</name>
<protein>
    <recommendedName>
        <fullName evidence="3">Universal stress protein</fullName>
    </recommendedName>
</protein>
<organism evidence="1 2">
    <name type="scientific">Chitinophaga oryziterrae</name>
    <dbReference type="NCBI Taxonomy" id="1031224"/>
    <lineage>
        <taxon>Bacteria</taxon>
        <taxon>Pseudomonadati</taxon>
        <taxon>Bacteroidota</taxon>
        <taxon>Chitinophagia</taxon>
        <taxon>Chitinophagales</taxon>
        <taxon>Chitinophagaceae</taxon>
        <taxon>Chitinophaga</taxon>
    </lineage>
</organism>
<accession>A0A6N8JEW0</accession>
<evidence type="ECO:0000313" key="2">
    <source>
        <dbReference type="Proteomes" id="UP000468388"/>
    </source>
</evidence>
<proteinExistence type="predicted"/>
<sequence length="278" mass="31439">MKKILVILNGGNTHNTISFACYMAGFTQARLSAVFPHAIPYGKEPALKQVYGSAYVESIVESDLSVNESYVIEVQKQQQLFTEICESRGIPYHLFKENEVTAEELIEESRLADMIILDTTADIRHHQKDERDKLTRSLLANAECPVIIAPAIYEPIDEIILCYDGSASAVFAMKQLTYLLPGLENTKITALQVSDDNEWKRATNCKLREWLADNYRYVNVETIKGTAEKELFNILMKKANTLVVMGAYGRGAVSRFFHQSMAEQFLDLSPLPVFITHY</sequence>
<dbReference type="OrthoDB" id="662548at2"/>
<gene>
    <name evidence="1" type="ORF">GO495_20660</name>
</gene>
<dbReference type="Gene3D" id="3.40.50.12370">
    <property type="match status" value="1"/>
</dbReference>
<dbReference type="SUPFAM" id="SSF52402">
    <property type="entry name" value="Adenine nucleotide alpha hydrolases-like"/>
    <property type="match status" value="2"/>
</dbReference>
<dbReference type="EMBL" id="WRXO01000006">
    <property type="protein sequence ID" value="MVT43021.1"/>
    <property type="molecule type" value="Genomic_DNA"/>
</dbReference>
<comment type="caution">
    <text evidence="1">The sequence shown here is derived from an EMBL/GenBank/DDBJ whole genome shotgun (WGS) entry which is preliminary data.</text>
</comment>
<evidence type="ECO:0008006" key="3">
    <source>
        <dbReference type="Google" id="ProtNLM"/>
    </source>
</evidence>
<dbReference type="RefSeq" id="WP_157301630.1">
    <property type="nucleotide sequence ID" value="NZ_BAAAZB010000004.1"/>
</dbReference>
<dbReference type="AlphaFoldDB" id="A0A6N8JEW0"/>
<keyword evidence="2" id="KW-1185">Reference proteome</keyword>